<feature type="compositionally biased region" description="Polar residues" evidence="2">
    <location>
        <begin position="952"/>
        <end position="969"/>
    </location>
</feature>
<dbReference type="Gene3D" id="3.40.50.300">
    <property type="entry name" value="P-loop containing nucleotide triphosphate hydrolases"/>
    <property type="match status" value="1"/>
</dbReference>
<evidence type="ECO:0000256" key="1">
    <source>
        <dbReference type="ARBA" id="ARBA00022801"/>
    </source>
</evidence>
<dbReference type="InterPro" id="IPR027417">
    <property type="entry name" value="P-loop_NTPase"/>
</dbReference>
<feature type="region of interest" description="Disordered" evidence="2">
    <location>
        <begin position="936"/>
        <end position="969"/>
    </location>
</feature>
<dbReference type="InterPro" id="IPR001650">
    <property type="entry name" value="Helicase_C-like"/>
</dbReference>
<dbReference type="PROSITE" id="PS51192">
    <property type="entry name" value="HELICASE_ATP_BIND_1"/>
    <property type="match status" value="1"/>
</dbReference>
<accession>A0A8J4TGV4</accession>
<feature type="domain" description="Helicase C-terminal" evidence="4">
    <location>
        <begin position="1065"/>
        <end position="1235"/>
    </location>
</feature>
<feature type="domain" description="Helicase ATP-binding" evidence="3">
    <location>
        <begin position="726"/>
        <end position="803"/>
    </location>
</feature>
<dbReference type="OrthoDB" id="448448at2759"/>
<dbReference type="SMART" id="SM00487">
    <property type="entry name" value="DEXDc"/>
    <property type="match status" value="1"/>
</dbReference>
<dbReference type="SMART" id="SM00490">
    <property type="entry name" value="HELICc"/>
    <property type="match status" value="1"/>
</dbReference>
<dbReference type="Pfam" id="PF00176">
    <property type="entry name" value="SNF2-rel_dom"/>
    <property type="match status" value="2"/>
</dbReference>
<feature type="region of interest" description="Disordered" evidence="2">
    <location>
        <begin position="565"/>
        <end position="585"/>
    </location>
</feature>
<dbReference type="InterPro" id="IPR014001">
    <property type="entry name" value="Helicase_ATP-bd"/>
</dbReference>
<dbReference type="Proteomes" id="UP000748531">
    <property type="component" value="Unassembled WGS sequence"/>
</dbReference>
<name>A0A8J4TGV4_9TREM</name>
<evidence type="ECO:0008006" key="7">
    <source>
        <dbReference type="Google" id="ProtNLM"/>
    </source>
</evidence>
<reference evidence="5" key="1">
    <citation type="submission" date="2019-05" db="EMBL/GenBank/DDBJ databases">
        <title>Annotation for the trematode Paragonimus heterotremus.</title>
        <authorList>
            <person name="Choi Y.-J."/>
        </authorList>
    </citation>
    <scope>NUCLEOTIDE SEQUENCE</scope>
    <source>
        <strain evidence="5">LC</strain>
    </source>
</reference>
<keyword evidence="6" id="KW-1185">Reference proteome</keyword>
<dbReference type="GO" id="GO:0005524">
    <property type="term" value="F:ATP binding"/>
    <property type="evidence" value="ECO:0007669"/>
    <property type="project" value="InterPro"/>
</dbReference>
<proteinExistence type="predicted"/>
<evidence type="ECO:0000259" key="3">
    <source>
        <dbReference type="PROSITE" id="PS51192"/>
    </source>
</evidence>
<dbReference type="Gene3D" id="3.40.50.10810">
    <property type="entry name" value="Tandem AAA-ATPase domain"/>
    <property type="match status" value="2"/>
</dbReference>
<evidence type="ECO:0000256" key="2">
    <source>
        <dbReference type="SAM" id="MobiDB-lite"/>
    </source>
</evidence>
<dbReference type="Pfam" id="PF00271">
    <property type="entry name" value="Helicase_C"/>
    <property type="match status" value="1"/>
</dbReference>
<evidence type="ECO:0000313" key="6">
    <source>
        <dbReference type="Proteomes" id="UP000748531"/>
    </source>
</evidence>
<keyword evidence="1" id="KW-0378">Hydrolase</keyword>
<feature type="compositionally biased region" description="Polar residues" evidence="2">
    <location>
        <begin position="565"/>
        <end position="582"/>
    </location>
</feature>
<organism evidence="5 6">
    <name type="scientific">Paragonimus heterotremus</name>
    <dbReference type="NCBI Taxonomy" id="100268"/>
    <lineage>
        <taxon>Eukaryota</taxon>
        <taxon>Metazoa</taxon>
        <taxon>Spiralia</taxon>
        <taxon>Lophotrochozoa</taxon>
        <taxon>Platyhelminthes</taxon>
        <taxon>Trematoda</taxon>
        <taxon>Digenea</taxon>
        <taxon>Plagiorchiida</taxon>
        <taxon>Troglotremata</taxon>
        <taxon>Troglotrematidae</taxon>
        <taxon>Paragonimus</taxon>
    </lineage>
</organism>
<comment type="caution">
    <text evidence="5">The sequence shown here is derived from an EMBL/GenBank/DDBJ whole genome shotgun (WGS) entry which is preliminary data.</text>
</comment>
<dbReference type="SUPFAM" id="SSF52540">
    <property type="entry name" value="P-loop containing nucleoside triphosphate hydrolases"/>
    <property type="match status" value="3"/>
</dbReference>
<gene>
    <name evidence="5" type="ORF">PHET_03857</name>
</gene>
<dbReference type="PANTHER" id="PTHR10799">
    <property type="entry name" value="SNF2/RAD54 HELICASE FAMILY"/>
    <property type="match status" value="1"/>
</dbReference>
<evidence type="ECO:0000313" key="5">
    <source>
        <dbReference type="EMBL" id="KAF5402582.1"/>
    </source>
</evidence>
<dbReference type="InterPro" id="IPR049730">
    <property type="entry name" value="SNF2/RAD54-like_C"/>
</dbReference>
<dbReference type="GO" id="GO:0016787">
    <property type="term" value="F:hydrolase activity"/>
    <property type="evidence" value="ECO:0007669"/>
    <property type="project" value="UniProtKB-KW"/>
</dbReference>
<dbReference type="PROSITE" id="PS51194">
    <property type="entry name" value="HELICASE_CTER"/>
    <property type="match status" value="1"/>
</dbReference>
<dbReference type="InterPro" id="IPR038718">
    <property type="entry name" value="SNF2-like_sf"/>
</dbReference>
<evidence type="ECO:0000259" key="4">
    <source>
        <dbReference type="PROSITE" id="PS51194"/>
    </source>
</evidence>
<protein>
    <recommendedName>
        <fullName evidence="7">Lymphoid-specific helicase</fullName>
    </recommendedName>
</protein>
<dbReference type="EMBL" id="LUCH01001721">
    <property type="protein sequence ID" value="KAF5402582.1"/>
    <property type="molecule type" value="Genomic_DNA"/>
</dbReference>
<dbReference type="InterPro" id="IPR000330">
    <property type="entry name" value="SNF2_N"/>
</dbReference>
<dbReference type="CDD" id="cd18793">
    <property type="entry name" value="SF2_C_SNF"/>
    <property type="match status" value="1"/>
</dbReference>
<sequence>MSLKVPFVIVILISVPDTIDNPKTLEGTVLRDYQRTGYRWIMTLYENGMNGILADEMGLGKTVQVIAALAGLIEAGVCGPFLIVVPLSLLSVWADQLAAFAPRLPTLIYYGSLAERHKLRKRIRRRVRIHMRDPIKQYKSVLSEDISKTGCIQNKSCSEEDPSNPRESPSVLHNYESSLEASYHVSSSNESLCSFPSSCSAKHPTNTINRVEGSSVSSCTTDPSVLQKLDETISEVLNGTNLNTEVKNVDTMEITDLLTSSNDHYCNNTFEGCEETSVYLVPQFSRLPKSVESSAVETPNLQCKQDIENGVAANLPDCYVSPGLGSARVKISSSVHLHLGDHFHESQIHDTSDCDKPHMLTGSCAQTLEHEGNCNSVETMYSTTFSGISSRMIGANHNDSILSKLPSPQGFRKQVNAAEHPWETMYDDSSDSVRKSGLQLNEPHYDHVSIKMAALDDVDRMSTETPNSCDVLKIGLIDANPDVVLNSRITNDLLDSASPDFKLIQFSDSDGPQIRDSIMSSACKLYLYETVNEPTISSTPVDCFDKVRHSVKEVDGHGDCVETVNHNESGLNSEDSHYSSSTKEVDLKTESSTSVLTISSWETTHSHDYRTLALKHLDDVITQVLIERKEIEEEQPNHSNSTGILDQPTTTIPAVALPPNDSSHKAALIATCTYLCNQRADTKTNSNSTFQSPDNHDQFVGTNIKDTDLETFRATPKDRNNVFWAYPIVLTTYEVAIRDSKFLQNVHFKGLIVDEGQRLKNPATRLYGKLSKLSTGLRLLVTGTPLQNRISELWALLHFILPEIFTSLEMFENWFDPAVLSEHVGRDRLVTAEVERSLITKLHCIISPFMLRRTKVETNLLLPPKREILLRVGMTALQQKLYTQALQICRTHHGSSARSATFSQAASHPANCRDKGGSLTWLDPANIIPDGENKHQLSTTRLTRRSRLHKASGNSSLVGMQTRSKTQSYRSHHVHLTEASASAEEKSPPIDFLISPQVSLNNGLMLLRRIANHPYLAIDRPDLKNSEQQVDCQPTQYMKPVNVDPPSERSADLNNVVEVSEKTRLLDRLLKHLIETKHKVVIFSQLTIILDIIEELLTARRWSFVRLDGSTKFTERQEAILRFNYEPVDRLPVFLVSARAGGCGLNLQAAADTVIIFDSDWNPQTDLQAQDRCHRIGQTQPVLVIRLVTAATIDEAILKRATVKRGLERLIMAHGSLCPSKQHRRRTPLDINDVMQVPDEPTQRQCHKRGWLTPRIRNQMNNTDGISGLALPKEELLRLLVQTDYHSDVSRVNELSDEEFSILLDRTELYQLWEQQKAEMHYPNSNILEETNNLVDEHMDSQKLSMDIQPKNAPVDIVPSKLDKRKRCMQELTNSKIHSSLLSPKRTRSSVVRTRLTNSTSAERYKVNQIDQQECVVFTSEP</sequence>